<proteinExistence type="predicted"/>
<evidence type="ECO:0000313" key="3">
    <source>
        <dbReference type="Proteomes" id="UP000015423"/>
    </source>
</evidence>
<keyword evidence="1" id="KW-0732">Signal</keyword>
<feature type="chain" id="PRO_5004533413" description="Secreted protein" evidence="1">
    <location>
        <begin position="25"/>
        <end position="74"/>
    </location>
</feature>
<gene>
    <name evidence="2" type="ORF">B446_17445</name>
</gene>
<evidence type="ECO:0008006" key="4">
    <source>
        <dbReference type="Google" id="ProtNLM"/>
    </source>
</evidence>
<dbReference type="HOGENOM" id="CLU_2686125_0_0_11"/>
<feature type="signal peptide" evidence="1">
    <location>
        <begin position="1"/>
        <end position="24"/>
    </location>
</feature>
<evidence type="ECO:0000313" key="2">
    <source>
        <dbReference type="EMBL" id="AGS70305.1"/>
    </source>
</evidence>
<reference evidence="2 3" key="2">
    <citation type="journal article" date="2013" name="J. Biotechnol.">
        <title>Complete genome sequence of the kirromycin producer Streptomyces collinus Tu 365 consisting of a linear chromosome and two linear plasmids.</title>
        <authorList>
            <person name="Ruckert C."/>
            <person name="Szczepanowski R."/>
            <person name="Albersmeier A."/>
            <person name="Goesmann A."/>
            <person name="Iftime D."/>
            <person name="Musiol E.M."/>
            <person name="Blin K."/>
            <person name="Wohlleben W."/>
            <person name="Puhler A."/>
            <person name="Kalinowski J."/>
            <person name="Weber T."/>
        </authorList>
    </citation>
    <scope>NUCLEOTIDE SEQUENCE [LARGE SCALE GENOMIC DNA]</scope>
    <source>
        <strain evidence="3">DSM 40733 / Tue 365</strain>
    </source>
</reference>
<protein>
    <recommendedName>
        <fullName evidence="4">Secreted protein</fullName>
    </recommendedName>
</protein>
<organism evidence="2 3">
    <name type="scientific">Streptomyces collinus (strain DSM 40733 / Tue 365)</name>
    <dbReference type="NCBI Taxonomy" id="1214242"/>
    <lineage>
        <taxon>Bacteria</taxon>
        <taxon>Bacillati</taxon>
        <taxon>Actinomycetota</taxon>
        <taxon>Actinomycetes</taxon>
        <taxon>Kitasatosporales</taxon>
        <taxon>Streptomycetaceae</taxon>
        <taxon>Streptomyces</taxon>
    </lineage>
</organism>
<dbReference type="RefSeq" id="WP_020940773.1">
    <property type="nucleotide sequence ID" value="NC_021985.1"/>
</dbReference>
<evidence type="ECO:0000256" key="1">
    <source>
        <dbReference type="SAM" id="SignalP"/>
    </source>
</evidence>
<dbReference type="AlphaFoldDB" id="S5VPL1"/>
<reference evidence="3" key="1">
    <citation type="submission" date="2012-10" db="EMBL/GenBank/DDBJ databases">
        <title>The complete genome sequence of Streptomyces collinus Tu 365.</title>
        <authorList>
            <person name="Ruckert C."/>
            <person name="Szczepanowski R."/>
            <person name="Goesmann A."/>
            <person name="Pross E.K."/>
            <person name="Musiol E.M."/>
            <person name="Blin K."/>
            <person name="Wohlleben W."/>
            <person name="Puhler A."/>
            <person name="Weber T."/>
            <person name="Kalinowski J."/>
        </authorList>
    </citation>
    <scope>NUCLEOTIDE SEQUENCE [LARGE SCALE GENOMIC DNA]</scope>
    <source>
        <strain evidence="3">DSM 40733 / Tue 365</strain>
    </source>
</reference>
<dbReference type="EMBL" id="CP006259">
    <property type="protein sequence ID" value="AGS70305.1"/>
    <property type="molecule type" value="Genomic_DNA"/>
</dbReference>
<sequence>MMKTLLTTAALTVCAAALAAPAHADGRADGHWTATGTARCAGDLALPALASVAPLPKSDAAPACGADSLLHHGR</sequence>
<dbReference type="eggNOG" id="ENOG5032514">
    <property type="taxonomic scope" value="Bacteria"/>
</dbReference>
<dbReference type="KEGG" id="sci:B446_17445"/>
<dbReference type="PATRIC" id="fig|1214242.5.peg.3577"/>
<accession>S5VPL1</accession>
<keyword evidence="3" id="KW-1185">Reference proteome</keyword>
<dbReference type="Proteomes" id="UP000015423">
    <property type="component" value="Chromosome"/>
</dbReference>
<name>S5VPL1_STRC3</name>
<dbReference type="STRING" id="1214242.B446_17445"/>